<evidence type="ECO:0000259" key="15">
    <source>
        <dbReference type="Pfam" id="PF05683"/>
    </source>
</evidence>
<dbReference type="Gene3D" id="3.20.130.10">
    <property type="entry name" value="Fe-S hydro-lyase, tartrate dehydratase beta-type, catalytic domain"/>
    <property type="match status" value="1"/>
</dbReference>
<evidence type="ECO:0000256" key="6">
    <source>
        <dbReference type="ARBA" id="ARBA00022485"/>
    </source>
</evidence>
<comment type="function">
    <text evidence="12">Catalyzes the reversible hydration of fumarate to (S)-malate.</text>
</comment>
<dbReference type="PANTHER" id="PTHR30389:SF0">
    <property type="entry name" value="FUMARATE HYDRATASE CLASS I, AEROBIC"/>
    <property type="match status" value="1"/>
</dbReference>
<keyword evidence="11 12" id="KW-0456">Lyase</keyword>
<protein>
    <recommendedName>
        <fullName evidence="12">Fumarate hydratase class I</fullName>
        <ecNumber evidence="12">4.2.1.2</ecNumber>
    </recommendedName>
</protein>
<dbReference type="InterPro" id="IPR004647">
    <property type="entry name" value="Fe-S_hydro-lyase_TtdB-typ_cat"/>
</dbReference>
<organism evidence="16 17">
    <name type="scientific">Muricoccus pecuniae</name>
    <dbReference type="NCBI Taxonomy" id="693023"/>
    <lineage>
        <taxon>Bacteria</taxon>
        <taxon>Pseudomonadati</taxon>
        <taxon>Pseudomonadota</taxon>
        <taxon>Alphaproteobacteria</taxon>
        <taxon>Acetobacterales</taxon>
        <taxon>Roseomonadaceae</taxon>
        <taxon>Muricoccus</taxon>
    </lineage>
</organism>
<sequence>MTSPASIPPGQTLDAPQPPVPPGPSSEATPVATRDGAEADAGTPVPVRSGNFLFSTMFPLAEDTTPYRKLDIGGVSTIEVEGKTVLKIRPETLEGLAFEACRDVSHLLRPGHLQQLANILKDPEASANDRFVALDLLKNANIAAGGKLPMCQDTGTAIVFGKKGQRVWVEGDEEEALSYGVHRTYTETNLRYSQMAPLTMYDEVNTGNNLPVQFDIYASPGDYHADEFALQFILKGGGSANKTFLFQQTRAVLNKPKLLAFLEEKIRTLGTSACPPYHLAIVIGGTSAEANLKTVKMASTRYYDTLPERGSKAGHAFRDRELEAEIHKLTQNIGIGAQFGGKYFCHDVRVIRLPRHGASLPIGIGVSCSADRQIKAKITPEGVFLEQLEHDPARFLPDQTEGVQEGGEVVKIDLNQPMDAIRAELSKHPVSTRVSLTGTIVVARDIAHAKLKERLDSGQGLPDYIKNHPVYYAGPAKTPEGMPTGSFGPTTAGRMDSYVGEFQAAGGSLVMLAKGNRSKAVTQSCQKNGGFYLGSVGGPAARLAQDCIRKVEVLEYPELGMEAVWRIEVEDFPAFIVVDDKGHDFYDGLE</sequence>
<comment type="cofactor">
    <cofactor evidence="2 12">
        <name>[4Fe-4S] cluster</name>
        <dbReference type="ChEBI" id="CHEBI:49883"/>
    </cofactor>
</comment>
<dbReference type="PIRSF" id="PIRSF001394">
    <property type="entry name" value="Fe_dep_fumar_hy"/>
    <property type="match status" value="1"/>
</dbReference>
<dbReference type="PANTHER" id="PTHR30389">
    <property type="entry name" value="FUMARATE HYDRATASE-RELATED"/>
    <property type="match status" value="1"/>
</dbReference>
<feature type="region of interest" description="Disordered" evidence="13">
    <location>
        <begin position="1"/>
        <end position="46"/>
    </location>
</feature>
<comment type="caution">
    <text evidence="16">The sequence shown here is derived from an EMBL/GenBank/DDBJ whole genome shotgun (WGS) entry which is preliminary data.</text>
</comment>
<evidence type="ECO:0000256" key="11">
    <source>
        <dbReference type="ARBA" id="ARBA00023239"/>
    </source>
</evidence>
<gene>
    <name evidence="16" type="ORF">FHS87_000863</name>
</gene>
<proteinExistence type="inferred from homology"/>
<dbReference type="NCBIfam" id="TIGR00722">
    <property type="entry name" value="ttdA_fumA_fumB"/>
    <property type="match status" value="1"/>
</dbReference>
<evidence type="ECO:0000313" key="16">
    <source>
        <dbReference type="EMBL" id="MBB5692844.1"/>
    </source>
</evidence>
<comment type="pathway">
    <text evidence="3">Carbohydrate metabolism; tricarboxylic acid cycle; (S)-malate from fumarate: step 1/1.</text>
</comment>
<evidence type="ECO:0000256" key="8">
    <source>
        <dbReference type="ARBA" id="ARBA00022723"/>
    </source>
</evidence>
<dbReference type="InterPro" id="IPR011167">
    <property type="entry name" value="Fe_dep_fumarate_hydratase"/>
</dbReference>
<dbReference type="Proteomes" id="UP000580654">
    <property type="component" value="Unassembled WGS sequence"/>
</dbReference>
<evidence type="ECO:0000313" key="17">
    <source>
        <dbReference type="Proteomes" id="UP000580654"/>
    </source>
</evidence>
<dbReference type="PROSITE" id="PS00163">
    <property type="entry name" value="FUMARATE_LYASES"/>
    <property type="match status" value="1"/>
</dbReference>
<dbReference type="SUPFAM" id="SSF117457">
    <property type="entry name" value="FumA C-terminal domain-like"/>
    <property type="match status" value="1"/>
</dbReference>
<evidence type="ECO:0000256" key="7">
    <source>
        <dbReference type="ARBA" id="ARBA00022532"/>
    </source>
</evidence>
<dbReference type="InterPro" id="IPR036660">
    <property type="entry name" value="Fe-S_hydroAse_TtdB_cat_sf"/>
</dbReference>
<dbReference type="GO" id="GO:0006099">
    <property type="term" value="P:tricarboxylic acid cycle"/>
    <property type="evidence" value="ECO:0007669"/>
    <property type="project" value="UniProtKB-KW"/>
</dbReference>
<dbReference type="GO" id="GO:0004333">
    <property type="term" value="F:fumarate hydratase activity"/>
    <property type="evidence" value="ECO:0007669"/>
    <property type="project" value="UniProtKB-UniRule"/>
</dbReference>
<evidence type="ECO:0000256" key="5">
    <source>
        <dbReference type="ARBA" id="ARBA00011738"/>
    </source>
</evidence>
<keyword evidence="7" id="KW-0816">Tricarboxylic acid cycle</keyword>
<keyword evidence="6 12" id="KW-0004">4Fe-4S</keyword>
<comment type="catalytic activity">
    <reaction evidence="1 12">
        <text>(S)-malate = fumarate + H2O</text>
        <dbReference type="Rhea" id="RHEA:12460"/>
        <dbReference type="ChEBI" id="CHEBI:15377"/>
        <dbReference type="ChEBI" id="CHEBI:15589"/>
        <dbReference type="ChEBI" id="CHEBI:29806"/>
        <dbReference type="EC" id="4.2.1.2"/>
    </reaction>
</comment>
<keyword evidence="10 12" id="KW-0411">Iron-sulfur</keyword>
<dbReference type="GO" id="GO:0051539">
    <property type="term" value="F:4 iron, 4 sulfur cluster binding"/>
    <property type="evidence" value="ECO:0007669"/>
    <property type="project" value="UniProtKB-UniRule"/>
</dbReference>
<evidence type="ECO:0000256" key="12">
    <source>
        <dbReference type="PIRNR" id="PIRNR001394"/>
    </source>
</evidence>
<dbReference type="GO" id="GO:0046872">
    <property type="term" value="F:metal ion binding"/>
    <property type="evidence" value="ECO:0007669"/>
    <property type="project" value="UniProtKB-UniRule"/>
</dbReference>
<evidence type="ECO:0000256" key="9">
    <source>
        <dbReference type="ARBA" id="ARBA00023004"/>
    </source>
</evidence>
<feature type="domain" description="Fe-S hydro-lyase tartrate dehydratase beta-type catalytic" evidence="15">
    <location>
        <begin position="382"/>
        <end position="587"/>
    </location>
</feature>
<dbReference type="EC" id="4.2.1.2" evidence="12"/>
<evidence type="ECO:0000256" key="2">
    <source>
        <dbReference type="ARBA" id="ARBA00001966"/>
    </source>
</evidence>
<name>A0A840YG48_9PROT</name>
<keyword evidence="8 12" id="KW-0479">Metal-binding</keyword>
<dbReference type="AlphaFoldDB" id="A0A840YG48"/>
<evidence type="ECO:0000256" key="1">
    <source>
        <dbReference type="ARBA" id="ARBA00000929"/>
    </source>
</evidence>
<dbReference type="NCBIfam" id="TIGR00723">
    <property type="entry name" value="ttdB_fumA_fumB"/>
    <property type="match status" value="1"/>
</dbReference>
<dbReference type="EMBL" id="JACIJD010000003">
    <property type="protein sequence ID" value="MBB5692844.1"/>
    <property type="molecule type" value="Genomic_DNA"/>
</dbReference>
<comment type="similarity">
    <text evidence="4 12">Belongs to the class-I fumarase family.</text>
</comment>
<keyword evidence="9 12" id="KW-0408">Iron</keyword>
<dbReference type="Pfam" id="PF05681">
    <property type="entry name" value="Fumerase"/>
    <property type="match status" value="1"/>
</dbReference>
<reference evidence="16 17" key="1">
    <citation type="submission" date="2020-08" db="EMBL/GenBank/DDBJ databases">
        <title>Genomic Encyclopedia of Type Strains, Phase IV (KMG-IV): sequencing the most valuable type-strain genomes for metagenomic binning, comparative biology and taxonomic classification.</title>
        <authorList>
            <person name="Goeker M."/>
        </authorList>
    </citation>
    <scope>NUCLEOTIDE SEQUENCE [LARGE SCALE GENOMIC DNA]</scope>
    <source>
        <strain evidence="16 17">DSM 25622</strain>
    </source>
</reference>
<evidence type="ECO:0000256" key="3">
    <source>
        <dbReference type="ARBA" id="ARBA00004859"/>
    </source>
</evidence>
<evidence type="ECO:0000256" key="4">
    <source>
        <dbReference type="ARBA" id="ARBA00008876"/>
    </source>
</evidence>
<comment type="subunit">
    <text evidence="5 12">Homodimer.</text>
</comment>
<accession>A0A840YG48</accession>
<keyword evidence="17" id="KW-1185">Reference proteome</keyword>
<dbReference type="InterPro" id="IPR004646">
    <property type="entry name" value="Fe-S_hydro-lyase_TtdA-typ_cat"/>
</dbReference>
<dbReference type="InterPro" id="IPR051208">
    <property type="entry name" value="Class-I_Fumarase/Tartrate_DH"/>
</dbReference>
<dbReference type="Pfam" id="PF05683">
    <property type="entry name" value="Fumerase_C"/>
    <property type="match status" value="1"/>
</dbReference>
<evidence type="ECO:0000256" key="13">
    <source>
        <dbReference type="SAM" id="MobiDB-lite"/>
    </source>
</evidence>
<feature type="domain" description="Fe-S hydro-lyase tartrate dehydratase alpha-type catalytic" evidence="14">
    <location>
        <begin position="99"/>
        <end position="376"/>
    </location>
</feature>
<dbReference type="InterPro" id="IPR020557">
    <property type="entry name" value="Fumarate_lyase_CS"/>
</dbReference>
<evidence type="ECO:0000259" key="14">
    <source>
        <dbReference type="Pfam" id="PF05681"/>
    </source>
</evidence>
<evidence type="ECO:0000256" key="10">
    <source>
        <dbReference type="ARBA" id="ARBA00023014"/>
    </source>
</evidence>